<keyword evidence="4 6" id="KW-0862">Zinc</keyword>
<evidence type="ECO:0000256" key="2">
    <source>
        <dbReference type="ARBA" id="ARBA00022723"/>
    </source>
</evidence>
<dbReference type="GO" id="GO:0005634">
    <property type="term" value="C:nucleus"/>
    <property type="evidence" value="ECO:0007669"/>
    <property type="project" value="UniProtKB-SubCell"/>
</dbReference>
<comment type="similarity">
    <text evidence="1 6">Belongs to the FHY3/FAR1 family.</text>
</comment>
<evidence type="ECO:0000256" key="5">
    <source>
        <dbReference type="PROSITE-ProRule" id="PRU00325"/>
    </source>
</evidence>
<dbReference type="Proteomes" id="UP000734854">
    <property type="component" value="Unassembled WGS sequence"/>
</dbReference>
<evidence type="ECO:0000313" key="10">
    <source>
        <dbReference type="Proteomes" id="UP000734854"/>
    </source>
</evidence>
<dbReference type="PANTHER" id="PTHR31669:SF283">
    <property type="entry name" value="PROTEIN FAR1-RELATED SEQUENCE"/>
    <property type="match status" value="1"/>
</dbReference>
<dbReference type="InterPro" id="IPR006564">
    <property type="entry name" value="Znf_PMZ"/>
</dbReference>
<evidence type="ECO:0000256" key="3">
    <source>
        <dbReference type="ARBA" id="ARBA00022771"/>
    </source>
</evidence>
<dbReference type="Pfam" id="PF04434">
    <property type="entry name" value="SWIM"/>
    <property type="match status" value="1"/>
</dbReference>
<feature type="region of interest" description="Disordered" evidence="7">
    <location>
        <begin position="412"/>
        <end position="465"/>
    </location>
</feature>
<proteinExistence type="inferred from homology"/>
<dbReference type="GO" id="GO:0008270">
    <property type="term" value="F:zinc ion binding"/>
    <property type="evidence" value="ECO:0007669"/>
    <property type="project" value="UniProtKB-UniRule"/>
</dbReference>
<feature type="compositionally biased region" description="Polar residues" evidence="7">
    <location>
        <begin position="419"/>
        <end position="450"/>
    </location>
</feature>
<dbReference type="AlphaFoldDB" id="A0A8J5ESP2"/>
<keyword evidence="2 6" id="KW-0479">Metal-binding</keyword>
<feature type="compositionally biased region" description="Basic residues" evidence="7">
    <location>
        <begin position="320"/>
        <end position="334"/>
    </location>
</feature>
<evidence type="ECO:0000313" key="9">
    <source>
        <dbReference type="EMBL" id="KAG6473375.1"/>
    </source>
</evidence>
<gene>
    <name evidence="9" type="ORF">ZIOFF_067290</name>
</gene>
<keyword evidence="3 5" id="KW-0863">Zinc-finger</keyword>
<reference evidence="9 10" key="1">
    <citation type="submission" date="2020-08" db="EMBL/GenBank/DDBJ databases">
        <title>Plant Genome Project.</title>
        <authorList>
            <person name="Zhang R.-G."/>
        </authorList>
    </citation>
    <scope>NUCLEOTIDE SEQUENCE [LARGE SCALE GENOMIC DNA]</scope>
    <source>
        <tissue evidence="9">Rhizome</tissue>
    </source>
</reference>
<evidence type="ECO:0000259" key="8">
    <source>
        <dbReference type="PROSITE" id="PS50966"/>
    </source>
</evidence>
<feature type="region of interest" description="Disordered" evidence="7">
    <location>
        <begin position="303"/>
        <end position="335"/>
    </location>
</feature>
<keyword evidence="10" id="KW-1185">Reference proteome</keyword>
<comment type="function">
    <text evidence="6">Putative transcription activator involved in regulating light control of development.</text>
</comment>
<evidence type="ECO:0000256" key="6">
    <source>
        <dbReference type="RuleBase" id="RU367018"/>
    </source>
</evidence>
<organism evidence="9 10">
    <name type="scientific">Zingiber officinale</name>
    <name type="common">Ginger</name>
    <name type="synonym">Amomum zingiber</name>
    <dbReference type="NCBI Taxonomy" id="94328"/>
    <lineage>
        <taxon>Eukaryota</taxon>
        <taxon>Viridiplantae</taxon>
        <taxon>Streptophyta</taxon>
        <taxon>Embryophyta</taxon>
        <taxon>Tracheophyta</taxon>
        <taxon>Spermatophyta</taxon>
        <taxon>Magnoliopsida</taxon>
        <taxon>Liliopsida</taxon>
        <taxon>Zingiberales</taxon>
        <taxon>Zingiberaceae</taxon>
        <taxon>Zingiber</taxon>
    </lineage>
</organism>
<sequence>MIKKQLKNIVYNSLTVDECDERWMTMIEHFNLENNDWLKSLYEQRNKWIPVYVKDKFWAGMSTSQRSESMNAFFDEYVHSKTSLKQFVEQYDNALKKKIEKEKHLDFGSFNSMIPVITGYPIERQFQSFYTNNLFKLFQDEIRGLMFCNTSLVRQEGVAFIFEVVETLLGKNGDPIRDASFRVHYTELDCQVKCLCHLFEFRGILCRHVISVLIRMKVIEVPMNYIMDRWRKDIKHGYQSITNIYDEYVCDEERHRYNILTPLIQEVQQLGANNDDSCSILVKILKDAKEKLIAIQTDHSRADQLKEASTSSSKTIHSPLKVRSRGRPPTKRKQSKIEQIVKKSVAKARKKVIEGPTVSVEELTNMENGKHDSLIIHDEQLTKTFFSCCAKSNPRRNAASGDDWRFAFAAGTKGPVNDSFKSSPKSKSVDSRGSSRYSDPAQNGETSLNSDSRRTPDRLPPQPPH</sequence>
<dbReference type="EMBL" id="JACMSC010000019">
    <property type="protein sequence ID" value="KAG6473375.1"/>
    <property type="molecule type" value="Genomic_DNA"/>
</dbReference>
<comment type="caution">
    <text evidence="9">The sequence shown here is derived from an EMBL/GenBank/DDBJ whole genome shotgun (WGS) entry which is preliminary data.</text>
</comment>
<dbReference type="InterPro" id="IPR031052">
    <property type="entry name" value="FHY3/FAR1"/>
</dbReference>
<feature type="domain" description="SWIM-type" evidence="8">
    <location>
        <begin position="181"/>
        <end position="217"/>
    </location>
</feature>
<accession>A0A8J5ESP2</accession>
<protein>
    <recommendedName>
        <fullName evidence="6">Protein FAR1-RELATED SEQUENCE</fullName>
    </recommendedName>
</protein>
<keyword evidence="6" id="KW-0539">Nucleus</keyword>
<feature type="compositionally biased region" description="Polar residues" evidence="7">
    <location>
        <begin position="307"/>
        <end position="316"/>
    </location>
</feature>
<name>A0A8J5ESP2_ZINOF</name>
<evidence type="ECO:0000256" key="7">
    <source>
        <dbReference type="SAM" id="MobiDB-lite"/>
    </source>
</evidence>
<dbReference type="PROSITE" id="PS50966">
    <property type="entry name" value="ZF_SWIM"/>
    <property type="match status" value="1"/>
</dbReference>
<dbReference type="SMART" id="SM00575">
    <property type="entry name" value="ZnF_PMZ"/>
    <property type="match status" value="1"/>
</dbReference>
<dbReference type="GO" id="GO:0006355">
    <property type="term" value="P:regulation of DNA-templated transcription"/>
    <property type="evidence" value="ECO:0007669"/>
    <property type="project" value="UniProtKB-UniRule"/>
</dbReference>
<comment type="subcellular location">
    <subcellularLocation>
        <location evidence="6">Nucleus</location>
    </subcellularLocation>
</comment>
<evidence type="ECO:0000256" key="4">
    <source>
        <dbReference type="ARBA" id="ARBA00022833"/>
    </source>
</evidence>
<dbReference type="PANTHER" id="PTHR31669">
    <property type="entry name" value="PROTEIN FAR1-RELATED SEQUENCE 10-RELATED"/>
    <property type="match status" value="1"/>
</dbReference>
<evidence type="ECO:0000256" key="1">
    <source>
        <dbReference type="ARBA" id="ARBA00005889"/>
    </source>
</evidence>
<dbReference type="InterPro" id="IPR007527">
    <property type="entry name" value="Znf_SWIM"/>
</dbReference>